<accession>A0AAV7HRX3</accession>
<keyword evidence="2" id="KW-1185">Reference proteome</keyword>
<gene>
    <name evidence="1" type="ORF">KQX54_005552</name>
</gene>
<dbReference type="EMBL" id="JAHXZJ010002982">
    <property type="protein sequence ID" value="KAH0534580.1"/>
    <property type="molecule type" value="Genomic_DNA"/>
</dbReference>
<dbReference type="Proteomes" id="UP000826195">
    <property type="component" value="Unassembled WGS sequence"/>
</dbReference>
<name>A0AAV7HRX3_COTGL</name>
<organism evidence="1 2">
    <name type="scientific">Cotesia glomerata</name>
    <name type="common">Lepidopteran parasitic wasp</name>
    <name type="synonym">Apanteles glomeratus</name>
    <dbReference type="NCBI Taxonomy" id="32391"/>
    <lineage>
        <taxon>Eukaryota</taxon>
        <taxon>Metazoa</taxon>
        <taxon>Ecdysozoa</taxon>
        <taxon>Arthropoda</taxon>
        <taxon>Hexapoda</taxon>
        <taxon>Insecta</taxon>
        <taxon>Pterygota</taxon>
        <taxon>Neoptera</taxon>
        <taxon>Endopterygota</taxon>
        <taxon>Hymenoptera</taxon>
        <taxon>Apocrita</taxon>
        <taxon>Ichneumonoidea</taxon>
        <taxon>Braconidae</taxon>
        <taxon>Microgastrinae</taxon>
        <taxon>Cotesia</taxon>
    </lineage>
</organism>
<reference evidence="1 2" key="1">
    <citation type="journal article" date="2021" name="J. Hered.">
        <title>A chromosome-level genome assembly of the parasitoid wasp, Cotesia glomerata (Hymenoptera: Braconidae).</title>
        <authorList>
            <person name="Pinto B.J."/>
            <person name="Weis J.J."/>
            <person name="Gamble T."/>
            <person name="Ode P.J."/>
            <person name="Paul R."/>
            <person name="Zaspel J.M."/>
        </authorList>
    </citation>
    <scope>NUCLEOTIDE SEQUENCE [LARGE SCALE GENOMIC DNA]</scope>
    <source>
        <strain evidence="1">CgM1</strain>
    </source>
</reference>
<evidence type="ECO:0000313" key="1">
    <source>
        <dbReference type="EMBL" id="KAH0534580.1"/>
    </source>
</evidence>
<protein>
    <submittedName>
        <fullName evidence="1">Uncharacterized protein</fullName>
    </submittedName>
</protein>
<dbReference type="AlphaFoldDB" id="A0AAV7HRX3"/>
<comment type="caution">
    <text evidence="1">The sequence shown here is derived from an EMBL/GenBank/DDBJ whole genome shotgun (WGS) entry which is preliminary data.</text>
</comment>
<proteinExistence type="predicted"/>
<sequence>MNPLECISNKLTAVTSYNGCGRSERIIFRSWGALHESYVIKCNHQTRSKRRRGRGNCWLMVGPRTRITRSLPVAPAGASVSDSASNPFPPRCSDECKGGDESAFFERLRLLVLVNNTWHCSFQPFRSLVNFGQCFNFTITPVERRPFPEGGNSSQLSLYVSH</sequence>
<evidence type="ECO:0000313" key="2">
    <source>
        <dbReference type="Proteomes" id="UP000826195"/>
    </source>
</evidence>